<dbReference type="Proteomes" id="UP000828941">
    <property type="component" value="Chromosome 10"/>
</dbReference>
<reference evidence="1 2" key="1">
    <citation type="journal article" date="2022" name="DNA Res.">
        <title>Chromosomal-level genome assembly of the orchid tree Bauhinia variegata (Leguminosae; Cercidoideae) supports the allotetraploid origin hypothesis of Bauhinia.</title>
        <authorList>
            <person name="Zhong Y."/>
            <person name="Chen Y."/>
            <person name="Zheng D."/>
            <person name="Pang J."/>
            <person name="Liu Y."/>
            <person name="Luo S."/>
            <person name="Meng S."/>
            <person name="Qian L."/>
            <person name="Wei D."/>
            <person name="Dai S."/>
            <person name="Zhou R."/>
        </authorList>
    </citation>
    <scope>NUCLEOTIDE SEQUENCE [LARGE SCALE GENOMIC DNA]</scope>
    <source>
        <strain evidence="1">BV-YZ2020</strain>
    </source>
</reference>
<name>A0ACB9LY52_BAUVA</name>
<organism evidence="1 2">
    <name type="scientific">Bauhinia variegata</name>
    <name type="common">Purple orchid tree</name>
    <name type="synonym">Phanera variegata</name>
    <dbReference type="NCBI Taxonomy" id="167791"/>
    <lineage>
        <taxon>Eukaryota</taxon>
        <taxon>Viridiplantae</taxon>
        <taxon>Streptophyta</taxon>
        <taxon>Embryophyta</taxon>
        <taxon>Tracheophyta</taxon>
        <taxon>Spermatophyta</taxon>
        <taxon>Magnoliopsida</taxon>
        <taxon>eudicotyledons</taxon>
        <taxon>Gunneridae</taxon>
        <taxon>Pentapetalae</taxon>
        <taxon>rosids</taxon>
        <taxon>fabids</taxon>
        <taxon>Fabales</taxon>
        <taxon>Fabaceae</taxon>
        <taxon>Cercidoideae</taxon>
        <taxon>Cercideae</taxon>
        <taxon>Bauhiniinae</taxon>
        <taxon>Bauhinia</taxon>
    </lineage>
</organism>
<protein>
    <submittedName>
        <fullName evidence="1">Uncharacterized protein</fullName>
    </submittedName>
</protein>
<sequence length="422" mass="46543">MDLPLVRKGLDFSRRNKNWLILLGVFGASGYGAYRIYHLPSVARKRKRLLKLLGALIALAEMLSDSADTIAIVSKDMKEFLTSDSDQIPNSLKQLSKIAKSEEFTASLVRVTEALTVGILRGYKSQMNKDHETVIGTANSSFYDRVLERLFSKAGTGFVSVVVGSFARNLVLGFYSNGGSFDKYNTRAQSESSDVPGWVNVICNDKSRQLVGDCIQVFVSTAVTVFLDKTMDVNTYDEIFAGLTNPKHQDRVKDILVSLCNGAVETLVSTSHQVMTGSSVESNSTSSMSSIVHKNQVSTTTAEDHCLKPEAYSQKSRQGSSTVQDVGWLQQISSTLAVPENRRFVLDVTGRVTFETLRSFVEFLMWRISEGLKRSLSKVHDEAVDKGMQVIRYVGAKSSVILTFCLAMYLHILGGSRIILPA</sequence>
<accession>A0ACB9LY52</accession>
<dbReference type="EMBL" id="CM039435">
    <property type="protein sequence ID" value="KAI4316596.1"/>
    <property type="molecule type" value="Genomic_DNA"/>
</dbReference>
<proteinExistence type="predicted"/>
<keyword evidence="2" id="KW-1185">Reference proteome</keyword>
<comment type="caution">
    <text evidence="1">The sequence shown here is derived from an EMBL/GenBank/DDBJ whole genome shotgun (WGS) entry which is preliminary data.</text>
</comment>
<evidence type="ECO:0000313" key="2">
    <source>
        <dbReference type="Proteomes" id="UP000828941"/>
    </source>
</evidence>
<evidence type="ECO:0000313" key="1">
    <source>
        <dbReference type="EMBL" id="KAI4316596.1"/>
    </source>
</evidence>
<gene>
    <name evidence="1" type="ORF">L6164_024562</name>
</gene>